<dbReference type="AlphaFoldDB" id="A0A5E8BXM8"/>
<accession>A0A5E8BXM8</accession>
<gene>
    <name evidence="5" type="ORF">SAPINGB_P003990</name>
</gene>
<evidence type="ECO:0000256" key="3">
    <source>
        <dbReference type="ARBA" id="ARBA00023140"/>
    </source>
</evidence>
<dbReference type="OrthoDB" id="10005898at2759"/>
<dbReference type="PANTHER" id="PTHR12652">
    <property type="entry name" value="PEROXISOMAL BIOGENESIS FACTOR 11"/>
    <property type="match status" value="1"/>
</dbReference>
<reference evidence="5 6" key="1">
    <citation type="submission" date="2019-09" db="EMBL/GenBank/DDBJ databases">
        <authorList>
            <person name="Brejova B."/>
        </authorList>
    </citation>
    <scope>NUCLEOTIDE SEQUENCE [LARGE SCALE GENOMIC DNA]</scope>
</reference>
<proteinExistence type="predicted"/>
<dbReference type="Pfam" id="PF05648">
    <property type="entry name" value="PEX11"/>
    <property type="match status" value="1"/>
</dbReference>
<dbReference type="Proteomes" id="UP000398389">
    <property type="component" value="Unassembled WGS sequence"/>
</dbReference>
<evidence type="ECO:0000313" key="5">
    <source>
        <dbReference type="EMBL" id="VVT54267.1"/>
    </source>
</evidence>
<comment type="subcellular location">
    <subcellularLocation>
        <location evidence="4">Peroxisome membrane</location>
    </subcellularLocation>
</comment>
<evidence type="ECO:0000256" key="1">
    <source>
        <dbReference type="ARBA" id="ARBA00022593"/>
    </source>
</evidence>
<dbReference type="GO" id="GO:0005778">
    <property type="term" value="C:peroxisomal membrane"/>
    <property type="evidence" value="ECO:0007669"/>
    <property type="project" value="UniProtKB-SubCell"/>
</dbReference>
<evidence type="ECO:0000256" key="2">
    <source>
        <dbReference type="ARBA" id="ARBA00023136"/>
    </source>
</evidence>
<dbReference type="InterPro" id="IPR008733">
    <property type="entry name" value="PEX11"/>
</dbReference>
<dbReference type="GO" id="GO:0016559">
    <property type="term" value="P:peroxisome fission"/>
    <property type="evidence" value="ECO:0007669"/>
    <property type="project" value="InterPro"/>
</dbReference>
<keyword evidence="2" id="KW-0472">Membrane</keyword>
<sequence length="313" mass="33632">MASSSSPSAKPAATVSYFLRLIAPPALRSESRIRATNTNLGSYGTHDANLAFTGYGLLFVSEVLKRVATAATTTVASASSTTDSAVSTTSKTNPAIGLLAKLLFARNALTGSPIVSPATVADVATRTRTFSSLISDIRIFNRLWGLVPLAVWAFDTAAAPPSDPVLRAVAYIQVAANLLYQPLENVAYLAMHGIIGGVSDDAQMKLWIYSCYLWAAHVVLDFIRIAREYVLAKRVAAASEKGGEKKVKWTQWWQSIVINLSYLPLTVHWSLEKGCLPDIAVGFLGATAALASIYPRWTTIAAIQDEPVKAKEE</sequence>
<dbReference type="RefSeq" id="XP_031854596.1">
    <property type="nucleotide sequence ID" value="XM_031998705.1"/>
</dbReference>
<dbReference type="EMBL" id="CABVLU010000003">
    <property type="protein sequence ID" value="VVT54267.1"/>
    <property type="molecule type" value="Genomic_DNA"/>
</dbReference>
<organism evidence="5 6">
    <name type="scientific">Magnusiomyces paraingens</name>
    <dbReference type="NCBI Taxonomy" id="2606893"/>
    <lineage>
        <taxon>Eukaryota</taxon>
        <taxon>Fungi</taxon>
        <taxon>Dikarya</taxon>
        <taxon>Ascomycota</taxon>
        <taxon>Saccharomycotina</taxon>
        <taxon>Dipodascomycetes</taxon>
        <taxon>Dipodascales</taxon>
        <taxon>Dipodascaceae</taxon>
        <taxon>Magnusiomyces</taxon>
    </lineage>
</organism>
<name>A0A5E8BXM8_9ASCO</name>
<evidence type="ECO:0000256" key="4">
    <source>
        <dbReference type="ARBA" id="ARBA00046271"/>
    </source>
</evidence>
<evidence type="ECO:0000313" key="6">
    <source>
        <dbReference type="Proteomes" id="UP000398389"/>
    </source>
</evidence>
<keyword evidence="1" id="KW-0962">Peroxisome biogenesis</keyword>
<dbReference type="PANTHER" id="PTHR12652:SF25">
    <property type="entry name" value="MICROBODY (PEROXISOME) PROLIFERATION PROTEIN PEROXIN 11C (EUROFUNG)"/>
    <property type="match status" value="1"/>
</dbReference>
<dbReference type="GeneID" id="43582805"/>
<keyword evidence="3" id="KW-0576">Peroxisome</keyword>
<protein>
    <submittedName>
        <fullName evidence="5">Uncharacterized protein</fullName>
    </submittedName>
</protein>
<keyword evidence="6" id="KW-1185">Reference proteome</keyword>